<keyword evidence="3" id="KW-0804">Transcription</keyword>
<dbReference type="Pfam" id="PF00532">
    <property type="entry name" value="Peripla_BP_1"/>
    <property type="match status" value="1"/>
</dbReference>
<dbReference type="GO" id="GO:0003700">
    <property type="term" value="F:DNA-binding transcription factor activity"/>
    <property type="evidence" value="ECO:0007669"/>
    <property type="project" value="TreeGrafter"/>
</dbReference>
<dbReference type="EMBL" id="JXBZ01000010">
    <property type="protein sequence ID" value="KJY48228.1"/>
    <property type="molecule type" value="Genomic_DNA"/>
</dbReference>
<dbReference type="GO" id="GO:0000976">
    <property type="term" value="F:transcription cis-regulatory region binding"/>
    <property type="evidence" value="ECO:0007669"/>
    <property type="project" value="TreeGrafter"/>
</dbReference>
<dbReference type="InterPro" id="IPR010982">
    <property type="entry name" value="Lambda_DNA-bd_dom_sf"/>
</dbReference>
<dbReference type="InterPro" id="IPR001761">
    <property type="entry name" value="Peripla_BP/Lac1_sug-bd_dom"/>
</dbReference>
<dbReference type="InterPro" id="IPR000843">
    <property type="entry name" value="HTH_LacI"/>
</dbReference>
<dbReference type="InterPro" id="IPR028082">
    <property type="entry name" value="Peripla_BP_I"/>
</dbReference>
<evidence type="ECO:0000256" key="2">
    <source>
        <dbReference type="ARBA" id="ARBA00023125"/>
    </source>
</evidence>
<dbReference type="HOGENOM" id="CLU_037628_14_0_9"/>
<dbReference type="STRING" id="1218508.JG29_15740"/>
<dbReference type="PROSITE" id="PS50932">
    <property type="entry name" value="HTH_LACI_2"/>
    <property type="match status" value="1"/>
</dbReference>
<dbReference type="Proteomes" id="UP000033695">
    <property type="component" value="Unassembled WGS sequence"/>
</dbReference>
<feature type="domain" description="HTH lacI-type" evidence="4">
    <location>
        <begin position="2"/>
        <end position="56"/>
    </location>
</feature>
<evidence type="ECO:0000313" key="6">
    <source>
        <dbReference type="Proteomes" id="UP000033695"/>
    </source>
</evidence>
<evidence type="ECO:0000256" key="3">
    <source>
        <dbReference type="ARBA" id="ARBA00023163"/>
    </source>
</evidence>
<organism evidence="5 6">
    <name type="scientific">Bombilactobacillus mellis</name>
    <dbReference type="NCBI Taxonomy" id="1218508"/>
    <lineage>
        <taxon>Bacteria</taxon>
        <taxon>Bacillati</taxon>
        <taxon>Bacillota</taxon>
        <taxon>Bacilli</taxon>
        <taxon>Lactobacillales</taxon>
        <taxon>Lactobacillaceae</taxon>
        <taxon>Bombilactobacillus</taxon>
    </lineage>
</organism>
<dbReference type="Gene3D" id="1.10.260.40">
    <property type="entry name" value="lambda repressor-like DNA-binding domains"/>
    <property type="match status" value="1"/>
</dbReference>
<keyword evidence="6" id="KW-1185">Reference proteome</keyword>
<reference evidence="5 6" key="1">
    <citation type="submission" date="2014-12" db="EMBL/GenBank/DDBJ databases">
        <title>Comparative genomics of the lactic acid bacteria isolated from the honey bee gut.</title>
        <authorList>
            <person name="Ellegaard K.M."/>
            <person name="Tamarit D."/>
            <person name="Javelind E."/>
            <person name="Olofsson T."/>
            <person name="Andersson S.G."/>
            <person name="Vasquez A."/>
        </authorList>
    </citation>
    <scope>NUCLEOTIDE SEQUENCE [LARGE SCALE GENOMIC DNA]</scope>
    <source>
        <strain evidence="5 6">Hon2</strain>
    </source>
</reference>
<dbReference type="OrthoDB" id="9798934at2"/>
<keyword evidence="1" id="KW-0805">Transcription regulation</keyword>
<evidence type="ECO:0000256" key="1">
    <source>
        <dbReference type="ARBA" id="ARBA00023015"/>
    </source>
</evidence>
<dbReference type="CDD" id="cd01392">
    <property type="entry name" value="HTH_LacI"/>
    <property type="match status" value="1"/>
</dbReference>
<dbReference type="PANTHER" id="PTHR30146">
    <property type="entry name" value="LACI-RELATED TRANSCRIPTIONAL REPRESSOR"/>
    <property type="match status" value="1"/>
</dbReference>
<name>A0A0F4KQ97_9LACO</name>
<dbReference type="SUPFAM" id="SSF53822">
    <property type="entry name" value="Periplasmic binding protein-like I"/>
    <property type="match status" value="1"/>
</dbReference>
<dbReference type="Pfam" id="PF00356">
    <property type="entry name" value="LacI"/>
    <property type="match status" value="1"/>
</dbReference>
<proteinExistence type="predicted"/>
<gene>
    <name evidence="5" type="primary">prtR1</name>
    <name evidence="5" type="ORF">JG29_15740</name>
</gene>
<evidence type="ECO:0000259" key="4">
    <source>
        <dbReference type="PROSITE" id="PS50932"/>
    </source>
</evidence>
<dbReference type="Gene3D" id="3.40.50.2300">
    <property type="match status" value="2"/>
</dbReference>
<dbReference type="SMART" id="SM00354">
    <property type="entry name" value="HTH_LACI"/>
    <property type="match status" value="1"/>
</dbReference>
<dbReference type="SUPFAM" id="SSF47413">
    <property type="entry name" value="lambda repressor-like DNA-binding domains"/>
    <property type="match status" value="1"/>
</dbReference>
<comment type="caution">
    <text evidence="5">The sequence shown here is derived from an EMBL/GenBank/DDBJ whole genome shotgun (WGS) entry which is preliminary data.</text>
</comment>
<protein>
    <submittedName>
        <fullName evidence="5">Bacterial regulatory s, lacI family protein</fullName>
    </submittedName>
</protein>
<accession>A0A0F4KQ97</accession>
<dbReference type="RefSeq" id="WP_045923392.1">
    <property type="nucleotide sequence ID" value="NZ_JBHTHW010000004.1"/>
</dbReference>
<keyword evidence="2" id="KW-0238">DNA-binding</keyword>
<dbReference type="AlphaFoldDB" id="A0A0F4KQ97"/>
<sequence>MPTIRDVARRSGYSITTISRVLNHTGYVSSKATKKIKTVMQEMDYVPNAIARDLSNGRTHKIGVILPQIKNPYFSKILEGIMEAAFSTDYSIMLLPSNYDEKKELYYLEQLRRKEYEGLIITSHGLPLKKLAAYNKYGPIVCCEDPEQLSLAAVFTDRLAVFVQMFQWLHAQKIQSITCMFYRNAQASATTRLTLAAYQKVYQQELAQDFILTNIRDASSAYQAVKKVNPQTQYIFTNSDSNAIAVRQYYLDHQKSLPGIIGQGHEISSFLANLPTIDYHLSELGRQAFQLVCAQPYETQKVKLTADFITKYDSLDAIATALSPKY</sequence>
<dbReference type="PATRIC" id="fig|1218508.4.peg.1567"/>
<dbReference type="PANTHER" id="PTHR30146:SF105">
    <property type="entry name" value="CATABOLITE CONTROL PROTEIN B"/>
    <property type="match status" value="1"/>
</dbReference>
<evidence type="ECO:0000313" key="5">
    <source>
        <dbReference type="EMBL" id="KJY48228.1"/>
    </source>
</evidence>